<dbReference type="GO" id="GO:0002376">
    <property type="term" value="P:immune system process"/>
    <property type="evidence" value="ECO:0007669"/>
    <property type="project" value="TreeGrafter"/>
</dbReference>
<dbReference type="InterPro" id="IPR036388">
    <property type="entry name" value="WH-like_DNA-bd_sf"/>
</dbReference>
<dbReference type="InterPro" id="IPR036390">
    <property type="entry name" value="WH_DNA-bd_sf"/>
</dbReference>
<dbReference type="InterPro" id="IPR001346">
    <property type="entry name" value="Interferon_reg_fact_DNA-bd_dom"/>
</dbReference>
<dbReference type="PANTHER" id="PTHR11949">
    <property type="entry name" value="INTERFERON REGULATORY FACTOR"/>
    <property type="match status" value="1"/>
</dbReference>
<dbReference type="GO" id="GO:0000978">
    <property type="term" value="F:RNA polymerase II cis-regulatory region sequence-specific DNA binding"/>
    <property type="evidence" value="ECO:0007669"/>
    <property type="project" value="TreeGrafter"/>
</dbReference>
<dbReference type="SUPFAM" id="SSF46785">
    <property type="entry name" value="Winged helix' DNA-binding domain"/>
    <property type="match status" value="1"/>
</dbReference>
<accession>A0AAV4VNT1</accession>
<dbReference type="EMBL" id="BPLR01014861">
    <property type="protein sequence ID" value="GIY71798.1"/>
    <property type="molecule type" value="Genomic_DNA"/>
</dbReference>
<dbReference type="GO" id="GO:0000981">
    <property type="term" value="F:DNA-binding transcription factor activity, RNA polymerase II-specific"/>
    <property type="evidence" value="ECO:0007669"/>
    <property type="project" value="TreeGrafter"/>
</dbReference>
<dbReference type="Pfam" id="PF00605">
    <property type="entry name" value="IRF"/>
    <property type="match status" value="1"/>
</dbReference>
<proteinExistence type="predicted"/>
<dbReference type="PROSITE" id="PS51507">
    <property type="entry name" value="IRF_2"/>
    <property type="match status" value="1"/>
</dbReference>
<evidence type="ECO:0000259" key="1">
    <source>
        <dbReference type="PROSITE" id="PS51507"/>
    </source>
</evidence>
<dbReference type="Gene3D" id="1.10.10.10">
    <property type="entry name" value="Winged helix-like DNA-binding domain superfamily/Winged helix DNA-binding domain"/>
    <property type="match status" value="1"/>
</dbReference>
<dbReference type="GO" id="GO:0005634">
    <property type="term" value="C:nucleus"/>
    <property type="evidence" value="ECO:0007669"/>
    <property type="project" value="TreeGrafter"/>
</dbReference>
<comment type="caution">
    <text evidence="2">The sequence shown here is derived from an EMBL/GenBank/DDBJ whole genome shotgun (WGS) entry which is preliminary data.</text>
</comment>
<gene>
    <name evidence="2" type="primary">X975_19241</name>
    <name evidence="2" type="ORF">CEXT_524831</name>
</gene>
<evidence type="ECO:0000313" key="2">
    <source>
        <dbReference type="EMBL" id="GIY71798.1"/>
    </source>
</evidence>
<name>A0AAV4VNT1_CAEEX</name>
<protein>
    <submittedName>
        <fullName evidence="2">IRF tryptophan pentad repeat domain-containing protein</fullName>
    </submittedName>
</protein>
<keyword evidence="3" id="KW-1185">Reference proteome</keyword>
<feature type="domain" description="IRF tryptophan pentad repeat" evidence="1">
    <location>
        <begin position="88"/>
        <end position="200"/>
    </location>
</feature>
<dbReference type="PANTHER" id="PTHR11949:SF53">
    <property type="entry name" value="IRF TRYPTOPHAN PENTAD REPEAT DOMAIN-CONTAINING PROTEIN"/>
    <property type="match status" value="1"/>
</dbReference>
<dbReference type="AlphaFoldDB" id="A0AAV4VNT1"/>
<organism evidence="2 3">
    <name type="scientific">Caerostris extrusa</name>
    <name type="common">Bark spider</name>
    <name type="synonym">Caerostris bankana</name>
    <dbReference type="NCBI Taxonomy" id="172846"/>
    <lineage>
        <taxon>Eukaryota</taxon>
        <taxon>Metazoa</taxon>
        <taxon>Ecdysozoa</taxon>
        <taxon>Arthropoda</taxon>
        <taxon>Chelicerata</taxon>
        <taxon>Arachnida</taxon>
        <taxon>Araneae</taxon>
        <taxon>Araneomorphae</taxon>
        <taxon>Entelegynae</taxon>
        <taxon>Araneoidea</taxon>
        <taxon>Araneidae</taxon>
        <taxon>Caerostris</taxon>
    </lineage>
</organism>
<dbReference type="Proteomes" id="UP001054945">
    <property type="component" value="Unassembled WGS sequence"/>
</dbReference>
<sequence length="217" mass="25272">MCADFKPYTSEKREEILLLSKKPLTSINLNKIDMESLQHPRVKTGLQEFHQQQKCSEIEIGTSATGKAQNLDTDGVKLKKNRKRNTKILILEDFLIPALNDNRYGDILKWTDKTKGEFSIKWSHGNSQKWETADSIVFQDWDKLKNKFKPEQPGYYNDAKQRFRCALNSKNIIRVNFPKVIVSRVGKVEKVQSLDKKFKSHREDPLSVLLVCSWLCW</sequence>
<evidence type="ECO:0000313" key="3">
    <source>
        <dbReference type="Proteomes" id="UP001054945"/>
    </source>
</evidence>
<reference evidence="2 3" key="1">
    <citation type="submission" date="2021-06" db="EMBL/GenBank/DDBJ databases">
        <title>Caerostris extrusa draft genome.</title>
        <authorList>
            <person name="Kono N."/>
            <person name="Arakawa K."/>
        </authorList>
    </citation>
    <scope>NUCLEOTIDE SEQUENCE [LARGE SCALE GENOMIC DNA]</scope>
</reference>